<accession>A0A445M8H3</accession>
<proteinExistence type="predicted"/>
<gene>
    <name evidence="1" type="ORF">BHM03_00000380</name>
</gene>
<dbReference type="AlphaFoldDB" id="A0A445M8H3"/>
<evidence type="ECO:0000313" key="1">
    <source>
        <dbReference type="EMBL" id="RZR70528.1"/>
    </source>
</evidence>
<dbReference type="EMBL" id="KV875444">
    <property type="protein sequence ID" value="RZR70528.1"/>
    <property type="molecule type" value="Genomic_DNA"/>
</dbReference>
<protein>
    <submittedName>
        <fullName evidence="1">Uncharacterized protein</fullName>
    </submittedName>
</protein>
<organism evidence="1">
    <name type="scientific">Ensete ventricosum</name>
    <name type="common">Abyssinian banana</name>
    <name type="synonym">Musa ensete</name>
    <dbReference type="NCBI Taxonomy" id="4639"/>
    <lineage>
        <taxon>Eukaryota</taxon>
        <taxon>Viridiplantae</taxon>
        <taxon>Streptophyta</taxon>
        <taxon>Embryophyta</taxon>
        <taxon>Tracheophyta</taxon>
        <taxon>Spermatophyta</taxon>
        <taxon>Magnoliopsida</taxon>
        <taxon>Liliopsida</taxon>
        <taxon>Zingiberales</taxon>
        <taxon>Musaceae</taxon>
        <taxon>Ensete</taxon>
    </lineage>
</organism>
<reference evidence="1" key="1">
    <citation type="journal article" date="2018" name="Data Brief">
        <title>Genome sequence data from 17 accessions of Ensete ventricosum, a staple food crop for millions in Ethiopia.</title>
        <authorList>
            <person name="Yemataw Z."/>
            <person name="Muzemil S."/>
            <person name="Ambachew D."/>
            <person name="Tripathi L."/>
            <person name="Tesfaye K."/>
            <person name="Chala A."/>
            <person name="Farbos A."/>
            <person name="O'Neill P."/>
            <person name="Moore K."/>
            <person name="Grant M."/>
            <person name="Studholme D.J."/>
        </authorList>
    </citation>
    <scope>NUCLEOTIDE SEQUENCE [LARGE SCALE GENOMIC DNA]</scope>
    <source>
        <tissue evidence="1">Leaf</tissue>
    </source>
</reference>
<sequence>MFSAMNELIADCLSHLCRLNLTPRLMNQLLKSMLAGVKFSFDPTAKLGLDVASCILTRAPVGEESEERRKYVIRPPIEKLRYSPNMKKNIGMVFYTVDKPSKNWRGGAGYVSKDMVLKGLPSPGEETLILVR</sequence>
<name>A0A445M8H3_ENSVE</name>
<dbReference type="Proteomes" id="UP000290560">
    <property type="component" value="Unassembled WGS sequence"/>
</dbReference>